<dbReference type="Proteomes" id="UP001419910">
    <property type="component" value="Unassembled WGS sequence"/>
</dbReference>
<comment type="caution">
    <text evidence="1">The sequence shown here is derived from an EMBL/GenBank/DDBJ whole genome shotgun (WGS) entry which is preliminary data.</text>
</comment>
<dbReference type="PANTHER" id="PTHR44147:SF2">
    <property type="entry name" value="DEHYDROGENASE_REDUCTASE SDR FAMILY MEMBER 1"/>
    <property type="match status" value="1"/>
</dbReference>
<reference evidence="1 2" key="1">
    <citation type="submission" date="2024-05" db="EMBL/GenBank/DDBJ databases">
        <authorList>
            <person name="Liu Q."/>
            <person name="Xin Y.-H."/>
        </authorList>
    </citation>
    <scope>NUCLEOTIDE SEQUENCE [LARGE SCALE GENOMIC DNA]</scope>
    <source>
        <strain evidence="1 2">CGMCC 1.10181</strain>
    </source>
</reference>
<keyword evidence="2" id="KW-1185">Reference proteome</keyword>
<dbReference type="PANTHER" id="PTHR44147">
    <property type="entry name" value="DEHYDROGENASE/REDUCTASE SDR FAMILY MEMBER 1"/>
    <property type="match status" value="1"/>
</dbReference>
<protein>
    <submittedName>
        <fullName evidence="1">SDR family oxidoreductase</fullName>
    </submittedName>
</protein>
<sequence length="353" mass="37984">MATGGQSLAGQVAVVAGATRGAGRGIARALGEAGAFVYCTGRSALGHAKGMDRPETLDETVALIEKAGGRAVALRVDHICQEEVASLAARVRSEAGRLDVLVNSIWGADPMIDWGRRFWEIDLARVHAYLDQTLISHVTTNRYLAPLMVEADHGLIIEVIDGHFAGYRCHLLYDLVKSSLARLAYGMAMELTRTGVTALALSPGFLRSEAVLDHFGVSEENWRDAIAKDPYFAESETPLLVGRAAVALAADGCAGRKAGLVHFASDLAREYGFTDVDGRVPDFPRLFDAQVTQIAARPPLDEQARFLVWARYCQIHRDPARRALALQLANALGLEDQGPGLMPAVARARSGSE</sequence>
<dbReference type="EMBL" id="JBDIME010000043">
    <property type="protein sequence ID" value="MEN2793292.1"/>
    <property type="molecule type" value="Genomic_DNA"/>
</dbReference>
<name>A0ABU9YC59_9SPHN</name>
<organism evidence="1 2">
    <name type="scientific">Sphingomonas oligophenolica</name>
    <dbReference type="NCBI Taxonomy" id="301154"/>
    <lineage>
        <taxon>Bacteria</taxon>
        <taxon>Pseudomonadati</taxon>
        <taxon>Pseudomonadota</taxon>
        <taxon>Alphaproteobacteria</taxon>
        <taxon>Sphingomonadales</taxon>
        <taxon>Sphingomonadaceae</taxon>
        <taxon>Sphingomonas</taxon>
    </lineage>
</organism>
<accession>A0ABU9YC59</accession>
<evidence type="ECO:0000313" key="2">
    <source>
        <dbReference type="Proteomes" id="UP001419910"/>
    </source>
</evidence>
<dbReference type="InterPro" id="IPR002347">
    <property type="entry name" value="SDR_fam"/>
</dbReference>
<dbReference type="SUPFAM" id="SSF51735">
    <property type="entry name" value="NAD(P)-binding Rossmann-fold domains"/>
    <property type="match status" value="1"/>
</dbReference>
<dbReference type="PRINTS" id="PR00081">
    <property type="entry name" value="GDHRDH"/>
</dbReference>
<gene>
    <name evidence="1" type="ORF">ABC974_26970</name>
</gene>
<evidence type="ECO:0000313" key="1">
    <source>
        <dbReference type="EMBL" id="MEN2793292.1"/>
    </source>
</evidence>
<proteinExistence type="predicted"/>
<dbReference type="Pfam" id="PF13561">
    <property type="entry name" value="adh_short_C2"/>
    <property type="match status" value="1"/>
</dbReference>
<dbReference type="InterPro" id="IPR036291">
    <property type="entry name" value="NAD(P)-bd_dom_sf"/>
</dbReference>
<dbReference type="Gene3D" id="3.40.50.720">
    <property type="entry name" value="NAD(P)-binding Rossmann-like Domain"/>
    <property type="match status" value="1"/>
</dbReference>
<dbReference type="RefSeq" id="WP_343889942.1">
    <property type="nucleotide sequence ID" value="NZ_BAAAEH010000027.1"/>
</dbReference>